<dbReference type="NCBIfam" id="TIGR00338">
    <property type="entry name" value="serB"/>
    <property type="match status" value="1"/>
</dbReference>
<evidence type="ECO:0000256" key="1">
    <source>
        <dbReference type="ARBA" id="ARBA00001946"/>
    </source>
</evidence>
<comment type="catalytic activity">
    <reaction evidence="12">
        <text>O-phospho-D-serine + H2O = D-serine + phosphate</text>
        <dbReference type="Rhea" id="RHEA:24873"/>
        <dbReference type="ChEBI" id="CHEBI:15377"/>
        <dbReference type="ChEBI" id="CHEBI:35247"/>
        <dbReference type="ChEBI" id="CHEBI:43474"/>
        <dbReference type="ChEBI" id="CHEBI:58680"/>
        <dbReference type="EC" id="3.1.3.3"/>
    </reaction>
</comment>
<dbReference type="EMBL" id="JACIFD010000011">
    <property type="protein sequence ID" value="MBB4071855.1"/>
    <property type="molecule type" value="Genomic_DNA"/>
</dbReference>
<evidence type="ECO:0000256" key="12">
    <source>
        <dbReference type="ARBA" id="ARBA00048523"/>
    </source>
</evidence>
<comment type="cofactor">
    <cofactor evidence="1">
        <name>Mg(2+)</name>
        <dbReference type="ChEBI" id="CHEBI:18420"/>
    </cofactor>
</comment>
<evidence type="ECO:0000313" key="15">
    <source>
        <dbReference type="Proteomes" id="UP000571183"/>
    </source>
</evidence>
<organism evidence="14 15">
    <name type="scientific">Canibacter oris</name>
    <dbReference type="NCBI Taxonomy" id="1365628"/>
    <lineage>
        <taxon>Bacteria</taxon>
        <taxon>Bacillati</taxon>
        <taxon>Actinomycetota</taxon>
        <taxon>Actinomycetes</taxon>
        <taxon>Micrococcales</taxon>
        <taxon>Microbacteriaceae</taxon>
        <taxon>Canibacter</taxon>
    </lineage>
</organism>
<dbReference type="SUPFAM" id="SSF56784">
    <property type="entry name" value="HAD-like"/>
    <property type="match status" value="1"/>
</dbReference>
<evidence type="ECO:0000313" key="14">
    <source>
        <dbReference type="EMBL" id="MBB4071855.1"/>
    </source>
</evidence>
<proteinExistence type="inferred from homology"/>
<evidence type="ECO:0000256" key="10">
    <source>
        <dbReference type="ARBA" id="ARBA00031693"/>
    </source>
</evidence>
<keyword evidence="8" id="KW-0460">Magnesium</keyword>
<dbReference type="EC" id="3.1.3.3" evidence="4"/>
<accession>A0A840DJD4</accession>
<dbReference type="GO" id="GO:0006564">
    <property type="term" value="P:L-serine biosynthetic process"/>
    <property type="evidence" value="ECO:0007669"/>
    <property type="project" value="UniProtKB-KW"/>
</dbReference>
<keyword evidence="9" id="KW-0718">Serine biosynthesis</keyword>
<name>A0A840DJD4_9MICO</name>
<dbReference type="SFLD" id="SFLDG01136">
    <property type="entry name" value="C1.6:_Phosphoserine_Phosphatas"/>
    <property type="match status" value="1"/>
</dbReference>
<dbReference type="Gene3D" id="3.40.50.1000">
    <property type="entry name" value="HAD superfamily/HAD-like"/>
    <property type="match status" value="1"/>
</dbReference>
<reference evidence="14" key="1">
    <citation type="submission" date="2020-08" db="EMBL/GenBank/DDBJ databases">
        <title>Sequencing the genomes of 1000 actinobacteria strains.</title>
        <authorList>
            <person name="Klenk H.-P."/>
        </authorList>
    </citation>
    <scope>NUCLEOTIDE SEQUENCE [LARGE SCALE GENOMIC DNA]</scope>
    <source>
        <strain evidence="14">DSM 27064</strain>
    </source>
</reference>
<evidence type="ECO:0000256" key="6">
    <source>
        <dbReference type="ARBA" id="ARBA00022723"/>
    </source>
</evidence>
<evidence type="ECO:0000256" key="3">
    <source>
        <dbReference type="ARBA" id="ARBA00009184"/>
    </source>
</evidence>
<keyword evidence="5" id="KW-0028">Amino-acid biosynthesis</keyword>
<dbReference type="InterPro" id="IPR004469">
    <property type="entry name" value="PSP"/>
</dbReference>
<comment type="caution">
    <text evidence="14">The sequence shown here is derived from an EMBL/GenBank/DDBJ whole genome shotgun (WGS) entry which is preliminary data.</text>
</comment>
<dbReference type="InterPro" id="IPR023214">
    <property type="entry name" value="HAD_sf"/>
</dbReference>
<dbReference type="SFLD" id="SFLDF00029">
    <property type="entry name" value="phosphoserine_phosphatase"/>
    <property type="match status" value="1"/>
</dbReference>
<evidence type="ECO:0000256" key="11">
    <source>
        <dbReference type="ARBA" id="ARBA00048138"/>
    </source>
</evidence>
<evidence type="ECO:0000256" key="7">
    <source>
        <dbReference type="ARBA" id="ARBA00022801"/>
    </source>
</evidence>
<dbReference type="Pfam" id="PF12710">
    <property type="entry name" value="HAD"/>
    <property type="match status" value="1"/>
</dbReference>
<keyword evidence="15" id="KW-1185">Reference proteome</keyword>
<dbReference type="UniPathway" id="UPA00135">
    <property type="reaction ID" value="UER00198"/>
</dbReference>
<dbReference type="GO" id="GO:0036424">
    <property type="term" value="F:L-phosphoserine phosphatase activity"/>
    <property type="evidence" value="ECO:0007669"/>
    <property type="project" value="InterPro"/>
</dbReference>
<feature type="active site" description="Proton donor" evidence="13">
    <location>
        <position position="13"/>
    </location>
</feature>
<dbReference type="SFLD" id="SFLDS00003">
    <property type="entry name" value="Haloacid_Dehalogenase"/>
    <property type="match status" value="1"/>
</dbReference>
<dbReference type="SFLD" id="SFLDG01137">
    <property type="entry name" value="C1.6.1:_Phosphoserine_Phosphat"/>
    <property type="match status" value="1"/>
</dbReference>
<comment type="pathway">
    <text evidence="2">Amino-acid biosynthesis; L-serine biosynthesis; L-serine from 3-phospho-D-glycerate: step 3/3.</text>
</comment>
<evidence type="ECO:0000256" key="2">
    <source>
        <dbReference type="ARBA" id="ARBA00005135"/>
    </source>
</evidence>
<dbReference type="Proteomes" id="UP000571183">
    <property type="component" value="Unassembled WGS sequence"/>
</dbReference>
<sequence length="212" mass="22842">MTNFSPLLVLDCDSTTIEQEVIELLAEHTGSRAEVAAITAAAMRGEYDFATSLRERVKTLAGAPESIFKEVATQITFSPGFTELAAAAHSAGGKVCVVSGGFMEVLDLILPHHLVDCYHANRLEIQDGKLTGRVQGEIVTAETKAQYLQKWAVQFGTELRHTIAIGDGANDLEMMRVAGSAVAFKAKPVVREHADLIVDDSLKRVISLFTAA</sequence>
<dbReference type="PANTHER" id="PTHR43344">
    <property type="entry name" value="PHOSPHOSERINE PHOSPHATASE"/>
    <property type="match status" value="1"/>
</dbReference>
<dbReference type="AlphaFoldDB" id="A0A840DJD4"/>
<evidence type="ECO:0000256" key="5">
    <source>
        <dbReference type="ARBA" id="ARBA00022605"/>
    </source>
</evidence>
<comment type="similarity">
    <text evidence="3">Belongs to the HAD-like hydrolase superfamily. SerB family.</text>
</comment>
<comment type="catalytic activity">
    <reaction evidence="11">
        <text>O-phospho-L-serine + H2O = L-serine + phosphate</text>
        <dbReference type="Rhea" id="RHEA:21208"/>
        <dbReference type="ChEBI" id="CHEBI:15377"/>
        <dbReference type="ChEBI" id="CHEBI:33384"/>
        <dbReference type="ChEBI" id="CHEBI:43474"/>
        <dbReference type="ChEBI" id="CHEBI:57524"/>
        <dbReference type="EC" id="3.1.3.3"/>
    </reaction>
</comment>
<protein>
    <recommendedName>
        <fullName evidence="4">phosphoserine phosphatase</fullName>
        <ecNumber evidence="4">3.1.3.3</ecNumber>
    </recommendedName>
    <alternativeName>
        <fullName evidence="10">O-phosphoserine phosphohydrolase</fullName>
    </alternativeName>
</protein>
<dbReference type="InterPro" id="IPR036412">
    <property type="entry name" value="HAD-like_sf"/>
</dbReference>
<keyword evidence="7 14" id="KW-0378">Hydrolase</keyword>
<feature type="active site" description="Nucleophile" evidence="13">
    <location>
        <position position="11"/>
    </location>
</feature>
<keyword evidence="6" id="KW-0479">Metal-binding</keyword>
<dbReference type="RefSeq" id="WP_183304829.1">
    <property type="nucleotide sequence ID" value="NZ_JACIFD010000011.1"/>
</dbReference>
<dbReference type="GO" id="GO:0005737">
    <property type="term" value="C:cytoplasm"/>
    <property type="evidence" value="ECO:0007669"/>
    <property type="project" value="TreeGrafter"/>
</dbReference>
<gene>
    <name evidence="14" type="ORF">F5897_001174</name>
</gene>
<evidence type="ECO:0000256" key="9">
    <source>
        <dbReference type="ARBA" id="ARBA00023299"/>
    </source>
</evidence>
<evidence type="ECO:0000256" key="4">
    <source>
        <dbReference type="ARBA" id="ARBA00012640"/>
    </source>
</evidence>
<dbReference type="GO" id="GO:0000287">
    <property type="term" value="F:magnesium ion binding"/>
    <property type="evidence" value="ECO:0007669"/>
    <property type="project" value="TreeGrafter"/>
</dbReference>
<evidence type="ECO:0000256" key="13">
    <source>
        <dbReference type="PIRSR" id="PIRSR604469-1"/>
    </source>
</evidence>
<evidence type="ECO:0000256" key="8">
    <source>
        <dbReference type="ARBA" id="ARBA00022842"/>
    </source>
</evidence>
<dbReference type="NCBIfam" id="TIGR01488">
    <property type="entry name" value="HAD-SF-IB"/>
    <property type="match status" value="1"/>
</dbReference>
<dbReference type="PANTHER" id="PTHR43344:SF2">
    <property type="entry name" value="PHOSPHOSERINE PHOSPHATASE"/>
    <property type="match status" value="1"/>
</dbReference>
<dbReference type="InterPro" id="IPR050582">
    <property type="entry name" value="HAD-like_SerB"/>
</dbReference>